<keyword evidence="3" id="KW-0175">Coiled coil</keyword>
<dbReference type="SMART" id="SM00091">
    <property type="entry name" value="PAS"/>
    <property type="match status" value="1"/>
</dbReference>
<dbReference type="Pfam" id="PF00990">
    <property type="entry name" value="GGDEF"/>
    <property type="match status" value="1"/>
</dbReference>
<dbReference type="SMART" id="SM00267">
    <property type="entry name" value="GGDEF"/>
    <property type="match status" value="1"/>
</dbReference>
<evidence type="ECO:0000313" key="9">
    <source>
        <dbReference type="Proteomes" id="UP000196573"/>
    </source>
</evidence>
<dbReference type="InterPro" id="IPR043128">
    <property type="entry name" value="Rev_trsase/Diguanyl_cyclase"/>
</dbReference>
<dbReference type="Pfam" id="PF00072">
    <property type="entry name" value="Response_reg"/>
    <property type="match status" value="1"/>
</dbReference>
<feature type="coiled-coil region" evidence="3">
    <location>
        <begin position="128"/>
        <end position="155"/>
    </location>
</feature>
<dbReference type="Proteomes" id="UP000196573">
    <property type="component" value="Unassembled WGS sequence"/>
</dbReference>
<dbReference type="InterPro" id="IPR029787">
    <property type="entry name" value="Nucleotide_cyclase"/>
</dbReference>
<dbReference type="EMBL" id="FWPT01000006">
    <property type="protein sequence ID" value="SMA48742.1"/>
    <property type="molecule type" value="Genomic_DNA"/>
</dbReference>
<dbReference type="FunFam" id="3.30.70.270:FF:000001">
    <property type="entry name" value="Diguanylate cyclase domain protein"/>
    <property type="match status" value="1"/>
</dbReference>
<dbReference type="CDD" id="cd01948">
    <property type="entry name" value="EAL"/>
    <property type="match status" value="1"/>
</dbReference>
<dbReference type="InterPro" id="IPR001633">
    <property type="entry name" value="EAL_dom"/>
</dbReference>
<feature type="domain" description="GGDEF" evidence="7">
    <location>
        <begin position="305"/>
        <end position="438"/>
    </location>
</feature>
<reference evidence="8 9" key="1">
    <citation type="submission" date="2017-03" db="EMBL/GenBank/DDBJ databases">
        <authorList>
            <person name="Afonso C.L."/>
            <person name="Miller P.J."/>
            <person name="Scott M.A."/>
            <person name="Spackman E."/>
            <person name="Goraichik I."/>
            <person name="Dimitrov K.M."/>
            <person name="Suarez D.L."/>
            <person name="Swayne D.E."/>
        </authorList>
    </citation>
    <scope>NUCLEOTIDE SEQUENCE [LARGE SCALE GENOMIC DNA]</scope>
    <source>
        <strain evidence="8">SB41UT1</strain>
    </source>
</reference>
<dbReference type="SMART" id="SM00052">
    <property type="entry name" value="EAL"/>
    <property type="match status" value="1"/>
</dbReference>
<dbReference type="Pfam" id="PF08448">
    <property type="entry name" value="PAS_4"/>
    <property type="match status" value="1"/>
</dbReference>
<evidence type="ECO:0000256" key="2">
    <source>
        <dbReference type="PROSITE-ProRule" id="PRU00169"/>
    </source>
</evidence>
<dbReference type="PROSITE" id="PS50883">
    <property type="entry name" value="EAL"/>
    <property type="match status" value="1"/>
</dbReference>
<dbReference type="InterPro" id="IPR000014">
    <property type="entry name" value="PAS"/>
</dbReference>
<dbReference type="InterPro" id="IPR001789">
    <property type="entry name" value="Sig_transdc_resp-reg_receiver"/>
</dbReference>
<dbReference type="InterPro" id="IPR000700">
    <property type="entry name" value="PAS-assoc_C"/>
</dbReference>
<dbReference type="CDD" id="cd01949">
    <property type="entry name" value="GGDEF"/>
    <property type="match status" value="1"/>
</dbReference>
<dbReference type="InterPro" id="IPR000160">
    <property type="entry name" value="GGDEF_dom"/>
</dbReference>
<dbReference type="PANTHER" id="PTHR44757:SF2">
    <property type="entry name" value="BIOFILM ARCHITECTURE MAINTENANCE PROTEIN MBAA"/>
    <property type="match status" value="1"/>
</dbReference>
<sequence>MSAEQIKPKVLIVDDKPENLLALGKLLKPLDIEVIKAGSGEEALSQVLRHRFAVVLLDVQMPVMDGFETAQLMRANKATATIPIIFVTAISKEDKHVTMGYESGAVDYLYKPINPDILLGKVKVFLQLEEQRLEMQAMTENLRELSEKNQLLLDSAGEGIIGLTPQGNVEFINPAAVELLHAEEQKLQGEPVFPWFYDPGVDDFVKKWSQPDEQDNHKAIYRQTSRMKRFTGDSKPVEFNLSPMHNKQGEINGGVLVFRDITERVQLEEHLTQLAKYDNLTGLANRSLFMEFLQTSLARSERRERSTAVLFLDLDHFKQINDTLGHDVGDDLLSSVAERLHECVRDGDLVARLGGDEFAIVLDDVARTDDVKLVAEKIVESISKPHQLAGRDLHVSTSVGVATWPECGQDPTSLIKAADTAMYVTKKAGRHGYRFFSSDMQAEGQRRATQEHALKEAIRHGSFDIVYQPMVALDTGKVAGYEAQLRWKHDGKVLLPDEFLPLVESLRLMNELGSWTLNAVCKEMSQWRGSDEQRKDVIFSVNLALSQCRDTDVQQLVEQALDKHKVLPEQLELAVSERIVGDMPGKLIASLQALREKGVHIALDNFGSGASSLNYLRKLPVDVVKVDQLYIREIGRDKRVEGILKAMTRLAHDMGIRAVAEGVESQEQLQFLCELGYDRAQGMLMGRPESIVRIEQDTFDLPAMVQNSTYNAPPSLSP</sequence>
<gene>
    <name evidence="8" type="primary">cph2_4</name>
    <name evidence="8" type="ORF">EHSB41UT_02869</name>
</gene>
<dbReference type="InterPro" id="IPR035965">
    <property type="entry name" value="PAS-like_dom_sf"/>
</dbReference>
<dbReference type="Gene3D" id="3.30.450.20">
    <property type="entry name" value="PAS domain"/>
    <property type="match status" value="1"/>
</dbReference>
<evidence type="ECO:0000313" key="8">
    <source>
        <dbReference type="EMBL" id="SMA48742.1"/>
    </source>
</evidence>
<dbReference type="SUPFAM" id="SSF52172">
    <property type="entry name" value="CheY-like"/>
    <property type="match status" value="1"/>
</dbReference>
<comment type="cofactor">
    <cofactor evidence="1">
        <name>Mg(2+)</name>
        <dbReference type="ChEBI" id="CHEBI:18420"/>
    </cofactor>
</comment>
<keyword evidence="9" id="KW-1185">Reference proteome</keyword>
<dbReference type="GO" id="GO:0000160">
    <property type="term" value="P:phosphorelay signal transduction system"/>
    <property type="evidence" value="ECO:0007669"/>
    <property type="project" value="InterPro"/>
</dbReference>
<feature type="domain" description="PAC" evidence="5">
    <location>
        <begin position="221"/>
        <end position="273"/>
    </location>
</feature>
<feature type="domain" description="EAL" evidence="6">
    <location>
        <begin position="447"/>
        <end position="702"/>
    </location>
</feature>
<evidence type="ECO:0000256" key="1">
    <source>
        <dbReference type="ARBA" id="ARBA00001946"/>
    </source>
</evidence>
<feature type="modified residue" description="4-aspartylphosphate" evidence="2">
    <location>
        <position position="58"/>
    </location>
</feature>
<dbReference type="SUPFAM" id="SSF141868">
    <property type="entry name" value="EAL domain-like"/>
    <property type="match status" value="1"/>
</dbReference>
<protein>
    <submittedName>
        <fullName evidence="8">Phytochrome-like protein cph2</fullName>
    </submittedName>
</protein>
<dbReference type="Gene3D" id="3.40.50.2300">
    <property type="match status" value="1"/>
</dbReference>
<organism evidence="8 9">
    <name type="scientific">Parendozoicomonas haliclonae</name>
    <dbReference type="NCBI Taxonomy" id="1960125"/>
    <lineage>
        <taxon>Bacteria</taxon>
        <taxon>Pseudomonadati</taxon>
        <taxon>Pseudomonadota</taxon>
        <taxon>Gammaproteobacteria</taxon>
        <taxon>Oceanospirillales</taxon>
        <taxon>Endozoicomonadaceae</taxon>
        <taxon>Parendozoicomonas</taxon>
    </lineage>
</organism>
<proteinExistence type="predicted"/>
<dbReference type="GO" id="GO:0003824">
    <property type="term" value="F:catalytic activity"/>
    <property type="evidence" value="ECO:0007669"/>
    <property type="project" value="UniProtKB-ARBA"/>
</dbReference>
<dbReference type="SUPFAM" id="SSF55785">
    <property type="entry name" value="PYP-like sensor domain (PAS domain)"/>
    <property type="match status" value="1"/>
</dbReference>
<dbReference type="PROSITE" id="PS50887">
    <property type="entry name" value="GGDEF"/>
    <property type="match status" value="1"/>
</dbReference>
<dbReference type="PROSITE" id="PS50110">
    <property type="entry name" value="RESPONSE_REGULATORY"/>
    <property type="match status" value="1"/>
</dbReference>
<evidence type="ECO:0000259" key="7">
    <source>
        <dbReference type="PROSITE" id="PS50887"/>
    </source>
</evidence>
<keyword evidence="2" id="KW-0597">Phosphoprotein</keyword>
<evidence type="ECO:0000259" key="5">
    <source>
        <dbReference type="PROSITE" id="PS50113"/>
    </source>
</evidence>
<dbReference type="PANTHER" id="PTHR44757">
    <property type="entry name" value="DIGUANYLATE CYCLASE DGCP"/>
    <property type="match status" value="1"/>
</dbReference>
<dbReference type="SUPFAM" id="SSF55073">
    <property type="entry name" value="Nucleotide cyclase"/>
    <property type="match status" value="1"/>
</dbReference>
<evidence type="ECO:0000259" key="6">
    <source>
        <dbReference type="PROSITE" id="PS50883"/>
    </source>
</evidence>
<dbReference type="Gene3D" id="3.30.70.270">
    <property type="match status" value="1"/>
</dbReference>
<dbReference type="NCBIfam" id="TIGR00254">
    <property type="entry name" value="GGDEF"/>
    <property type="match status" value="1"/>
</dbReference>
<dbReference type="Pfam" id="PF00563">
    <property type="entry name" value="EAL"/>
    <property type="match status" value="1"/>
</dbReference>
<evidence type="ECO:0000256" key="3">
    <source>
        <dbReference type="SAM" id="Coils"/>
    </source>
</evidence>
<dbReference type="InterPro" id="IPR011006">
    <property type="entry name" value="CheY-like_superfamily"/>
</dbReference>
<dbReference type="RefSeq" id="WP_165767273.1">
    <property type="nucleotide sequence ID" value="NZ_CBCSCN010000006.1"/>
</dbReference>
<dbReference type="Gene3D" id="3.20.20.450">
    <property type="entry name" value="EAL domain"/>
    <property type="match status" value="1"/>
</dbReference>
<dbReference type="InterPro" id="IPR035919">
    <property type="entry name" value="EAL_sf"/>
</dbReference>
<dbReference type="AlphaFoldDB" id="A0A1X7ANV5"/>
<dbReference type="InterPro" id="IPR013656">
    <property type="entry name" value="PAS_4"/>
</dbReference>
<accession>A0A1X7ANV5</accession>
<evidence type="ECO:0000259" key="4">
    <source>
        <dbReference type="PROSITE" id="PS50110"/>
    </source>
</evidence>
<dbReference type="CDD" id="cd00130">
    <property type="entry name" value="PAS"/>
    <property type="match status" value="1"/>
</dbReference>
<name>A0A1X7ANV5_9GAMM</name>
<dbReference type="SMART" id="SM00448">
    <property type="entry name" value="REC"/>
    <property type="match status" value="1"/>
</dbReference>
<feature type="domain" description="Response regulatory" evidence="4">
    <location>
        <begin position="9"/>
        <end position="126"/>
    </location>
</feature>
<dbReference type="NCBIfam" id="TIGR00229">
    <property type="entry name" value="sensory_box"/>
    <property type="match status" value="1"/>
</dbReference>
<dbReference type="PROSITE" id="PS50113">
    <property type="entry name" value="PAC"/>
    <property type="match status" value="1"/>
</dbReference>
<dbReference type="InterPro" id="IPR052155">
    <property type="entry name" value="Biofilm_reg_signaling"/>
</dbReference>